<gene>
    <name evidence="5" type="ORF">E0L93_08920</name>
</gene>
<dbReference type="GO" id="GO:0003885">
    <property type="term" value="F:D-arabinono-1,4-lactone oxidase activity"/>
    <property type="evidence" value="ECO:0007669"/>
    <property type="project" value="InterPro"/>
</dbReference>
<keyword evidence="2" id="KW-0274">FAD</keyword>
<dbReference type="Gene3D" id="3.30.465.10">
    <property type="match status" value="1"/>
</dbReference>
<dbReference type="InterPro" id="IPR016164">
    <property type="entry name" value="FAD-linked_Oxase-like_C"/>
</dbReference>
<keyword evidence="3" id="KW-0560">Oxidoreductase</keyword>
<dbReference type="InterPro" id="IPR006094">
    <property type="entry name" value="Oxid_FAD_bind_N"/>
</dbReference>
<feature type="domain" description="FAD-binding PCMH-type" evidence="4">
    <location>
        <begin position="16"/>
        <end position="185"/>
    </location>
</feature>
<evidence type="ECO:0000313" key="6">
    <source>
        <dbReference type="Proteomes" id="UP000295244"/>
    </source>
</evidence>
<dbReference type="Gene3D" id="3.30.70.2520">
    <property type="match status" value="1"/>
</dbReference>
<dbReference type="PANTHER" id="PTHR43762">
    <property type="entry name" value="L-GULONOLACTONE OXIDASE"/>
    <property type="match status" value="1"/>
</dbReference>
<dbReference type="OrthoDB" id="9800184at2"/>
<keyword evidence="6" id="KW-1185">Reference proteome</keyword>
<dbReference type="InterPro" id="IPR010031">
    <property type="entry name" value="FAD_lactone_oxidase-like"/>
</dbReference>
<dbReference type="Gene3D" id="1.10.45.10">
    <property type="entry name" value="Vanillyl-alcohol Oxidase, Chain A, domain 4"/>
    <property type="match status" value="1"/>
</dbReference>
<dbReference type="PROSITE" id="PS51387">
    <property type="entry name" value="FAD_PCMH"/>
    <property type="match status" value="1"/>
</dbReference>
<organism evidence="5 6">
    <name type="scientific">Rubrobacter taiwanensis</name>
    <dbReference type="NCBI Taxonomy" id="185139"/>
    <lineage>
        <taxon>Bacteria</taxon>
        <taxon>Bacillati</taxon>
        <taxon>Actinomycetota</taxon>
        <taxon>Rubrobacteria</taxon>
        <taxon>Rubrobacterales</taxon>
        <taxon>Rubrobacteraceae</taxon>
        <taxon>Rubrobacter</taxon>
    </lineage>
</organism>
<proteinExistence type="predicted"/>
<dbReference type="InterPro" id="IPR016169">
    <property type="entry name" value="FAD-bd_PCMH_sub2"/>
</dbReference>
<sequence length="404" mass="46210">MRQEERKEWVNWSGSLRFTPGVVEEPESEEELCELIRRAAEEGRTVRPVGEGHSSTPIVATGDILVSLRRITGLVSHDEEAREATLRAGTGLQDVGPALHEVGLALENYGDVDFQALAGVVGTGTHGTGKDLGNFSSMVAGFRMVTASGDVVEVGEDDPGVLNAARVSLGALGIFTELRLRLVPAFRLRRREWCVHVEDCLANLDRLIEENRNFDFYWHPRRDEAQIRVMNPPGEEPEELFRELQPAGGLRKDEEGWSFEVIPEQRDLKFDEMQYMIPAGAFRDCFQEVRERIKERHRQYVGWRVLCRTVAADDGFLSPFYGRDTMTIALLQNNTLPHEEYFADMEPILRSYEGRPHWGKKHTLKADDLRPLYPMWDRFQEVRERLDPEGLFLNDYLREILIGE</sequence>
<evidence type="ECO:0000256" key="1">
    <source>
        <dbReference type="ARBA" id="ARBA00022630"/>
    </source>
</evidence>
<dbReference type="Pfam" id="PF04030">
    <property type="entry name" value="ALO"/>
    <property type="match status" value="2"/>
</dbReference>
<dbReference type="Pfam" id="PF01565">
    <property type="entry name" value="FAD_binding_4"/>
    <property type="match status" value="1"/>
</dbReference>
<keyword evidence="1" id="KW-0285">Flavoprotein</keyword>
<name>A0A4R1BHV1_9ACTN</name>
<dbReference type="PIRSF" id="PIRSF000136">
    <property type="entry name" value="LGO_GLO"/>
    <property type="match status" value="1"/>
</dbReference>
<reference evidence="5 6" key="1">
    <citation type="submission" date="2019-03" db="EMBL/GenBank/DDBJ databases">
        <title>Whole genome sequence of a novel Rubrobacter taiwanensis strain, isolated from Yellowstone National Park.</title>
        <authorList>
            <person name="Freed S."/>
            <person name="Ramaley R.F."/>
            <person name="Kyndt J.A."/>
        </authorList>
    </citation>
    <scope>NUCLEOTIDE SEQUENCE [LARGE SCALE GENOMIC DNA]</scope>
    <source>
        <strain evidence="5 6">Yellowstone</strain>
    </source>
</reference>
<dbReference type="SUPFAM" id="SSF55103">
    <property type="entry name" value="FAD-linked oxidases, C-terminal domain"/>
    <property type="match status" value="1"/>
</dbReference>
<dbReference type="RefSeq" id="WP_132691055.1">
    <property type="nucleotide sequence ID" value="NZ_SKBU01000015.1"/>
</dbReference>
<dbReference type="InterPro" id="IPR016166">
    <property type="entry name" value="FAD-bd_PCMH"/>
</dbReference>
<accession>A0A4R1BHV1</accession>
<dbReference type="PANTHER" id="PTHR43762:SF1">
    <property type="entry name" value="D-ARABINONO-1,4-LACTONE OXIDASE"/>
    <property type="match status" value="1"/>
</dbReference>
<dbReference type="EMBL" id="SKBU01000015">
    <property type="protein sequence ID" value="TCJ16830.1"/>
    <property type="molecule type" value="Genomic_DNA"/>
</dbReference>
<dbReference type="Proteomes" id="UP000295244">
    <property type="component" value="Unassembled WGS sequence"/>
</dbReference>
<evidence type="ECO:0000313" key="5">
    <source>
        <dbReference type="EMBL" id="TCJ16830.1"/>
    </source>
</evidence>
<evidence type="ECO:0000256" key="2">
    <source>
        <dbReference type="ARBA" id="ARBA00022827"/>
    </source>
</evidence>
<dbReference type="InterPro" id="IPR016167">
    <property type="entry name" value="FAD-bd_PCMH_sub1"/>
</dbReference>
<dbReference type="AlphaFoldDB" id="A0A4R1BHV1"/>
<dbReference type="GO" id="GO:0071949">
    <property type="term" value="F:FAD binding"/>
    <property type="evidence" value="ECO:0007669"/>
    <property type="project" value="InterPro"/>
</dbReference>
<dbReference type="InterPro" id="IPR016171">
    <property type="entry name" value="Vanillyl_alc_oxidase_C-sub2"/>
</dbReference>
<dbReference type="GO" id="GO:0016020">
    <property type="term" value="C:membrane"/>
    <property type="evidence" value="ECO:0007669"/>
    <property type="project" value="InterPro"/>
</dbReference>
<dbReference type="InterPro" id="IPR036318">
    <property type="entry name" value="FAD-bd_PCMH-like_sf"/>
</dbReference>
<dbReference type="Gene3D" id="3.30.43.10">
    <property type="entry name" value="Uridine Diphospho-n-acetylenolpyruvylglucosamine Reductase, domain 2"/>
    <property type="match status" value="1"/>
</dbReference>
<comment type="caution">
    <text evidence="5">The sequence shown here is derived from an EMBL/GenBank/DDBJ whole genome shotgun (WGS) entry which is preliminary data.</text>
</comment>
<evidence type="ECO:0000259" key="4">
    <source>
        <dbReference type="PROSITE" id="PS51387"/>
    </source>
</evidence>
<dbReference type="InterPro" id="IPR007173">
    <property type="entry name" value="ALO_C"/>
</dbReference>
<evidence type="ECO:0000256" key="3">
    <source>
        <dbReference type="ARBA" id="ARBA00023002"/>
    </source>
</evidence>
<protein>
    <submittedName>
        <fullName evidence="5">FAD-binding protein</fullName>
    </submittedName>
</protein>
<dbReference type="SUPFAM" id="SSF56176">
    <property type="entry name" value="FAD-binding/transporter-associated domain-like"/>
    <property type="match status" value="1"/>
</dbReference>